<evidence type="ECO:0000256" key="1">
    <source>
        <dbReference type="SAM" id="Phobius"/>
    </source>
</evidence>
<keyword evidence="1" id="KW-0812">Transmembrane</keyword>
<dbReference type="EMBL" id="BMJG01000020">
    <property type="protein sequence ID" value="GGC48892.1"/>
    <property type="molecule type" value="Genomic_DNA"/>
</dbReference>
<accession>A0ABQ1N4P5</accession>
<feature type="transmembrane region" description="Helical" evidence="1">
    <location>
        <begin position="53"/>
        <end position="71"/>
    </location>
</feature>
<keyword evidence="1" id="KW-0472">Membrane</keyword>
<organism evidence="2 3">
    <name type="scientific">Brevibacterium sediminis</name>
    <dbReference type="NCBI Taxonomy" id="1857024"/>
    <lineage>
        <taxon>Bacteria</taxon>
        <taxon>Bacillati</taxon>
        <taxon>Actinomycetota</taxon>
        <taxon>Actinomycetes</taxon>
        <taxon>Micrococcales</taxon>
        <taxon>Brevibacteriaceae</taxon>
        <taxon>Brevibacterium</taxon>
    </lineage>
</organism>
<keyword evidence="1" id="KW-1133">Transmembrane helix</keyword>
<protein>
    <submittedName>
        <fullName evidence="2">Gluconate permease</fullName>
    </submittedName>
</protein>
<proteinExistence type="predicted"/>
<feature type="transmembrane region" description="Helical" evidence="1">
    <location>
        <begin position="6"/>
        <end position="24"/>
    </location>
</feature>
<dbReference type="PANTHER" id="PTHR30354">
    <property type="entry name" value="GNT FAMILY GLUCONATE TRANSPORTER"/>
    <property type="match status" value="1"/>
</dbReference>
<feature type="transmembrane region" description="Helical" evidence="1">
    <location>
        <begin position="346"/>
        <end position="373"/>
    </location>
</feature>
<feature type="transmembrane region" description="Helical" evidence="1">
    <location>
        <begin position="234"/>
        <end position="256"/>
    </location>
</feature>
<dbReference type="InterPro" id="IPR003474">
    <property type="entry name" value="Glcn_transporter"/>
</dbReference>
<feature type="transmembrane region" description="Helical" evidence="1">
    <location>
        <begin position="268"/>
        <end position="289"/>
    </location>
</feature>
<dbReference type="PANTHER" id="PTHR30354:SF11">
    <property type="entry name" value="PERMEASE"/>
    <property type="match status" value="1"/>
</dbReference>
<sequence length="446" mass="46154">MAEWLTVLHTLITVAGVIVLILALKINPLFALLIGAGYLGLATGQGFGSTTEIIATGFGNIMAEIGLLIVFGVLLGKLLAKLGAIEGLVAALMAVSGKRFAPYALGITSGTVLQSIFSDVIFVITAPVGRSVARRIGRAGTGIISAAMCAGILFGLTMMIPSVGSLALSSLLEISIPRFLAFGIITAVLGIIITIAIMKTLFLRFGFWDAATDEETYTGPVDDSEPEDDAPRRLPLWLTISPVFLALVLIASESILTNLSIDIPIMDFFGAPTIAMFCATFMAYILLLVHRNQECVSATLKSGFAASGEILALTGLGGSLAEMVKSIGLGDILGSMFEADAASPILLAWLLAVVLHTAIGSVSVASITAAGFLAPVAASTGVDPVLIAMAAASGSLFLMTVHSNFFWMVKTMLGQTTKGAVKSVSVTTSVGSVVGLGLVYAWSAFL</sequence>
<feature type="transmembrane region" description="Helical" evidence="1">
    <location>
        <begin position="385"/>
        <end position="407"/>
    </location>
</feature>
<gene>
    <name evidence="2" type="ORF">GCM10010974_33880</name>
</gene>
<comment type="caution">
    <text evidence="2">The sequence shown here is derived from an EMBL/GenBank/DDBJ whole genome shotgun (WGS) entry which is preliminary data.</text>
</comment>
<dbReference type="Pfam" id="PF02447">
    <property type="entry name" value="GntP_permease"/>
    <property type="match status" value="1"/>
</dbReference>
<evidence type="ECO:0000313" key="3">
    <source>
        <dbReference type="Proteomes" id="UP000632322"/>
    </source>
</evidence>
<keyword evidence="3" id="KW-1185">Reference proteome</keyword>
<name>A0ABQ1N4P5_9MICO</name>
<dbReference type="Proteomes" id="UP000632322">
    <property type="component" value="Unassembled WGS sequence"/>
</dbReference>
<reference evidence="3" key="1">
    <citation type="journal article" date="2019" name="Int. J. Syst. Evol. Microbiol.">
        <title>The Global Catalogue of Microorganisms (GCM) 10K type strain sequencing project: providing services to taxonomists for standard genome sequencing and annotation.</title>
        <authorList>
            <consortium name="The Broad Institute Genomics Platform"/>
            <consortium name="The Broad Institute Genome Sequencing Center for Infectious Disease"/>
            <person name="Wu L."/>
            <person name="Ma J."/>
        </authorList>
    </citation>
    <scope>NUCLEOTIDE SEQUENCE [LARGE SCALE GENOMIC DNA]</scope>
    <source>
        <strain evidence="3">CGMCC 1.15472</strain>
    </source>
</reference>
<feature type="transmembrane region" description="Helical" evidence="1">
    <location>
        <begin position="136"/>
        <end position="159"/>
    </location>
</feature>
<feature type="transmembrane region" description="Helical" evidence="1">
    <location>
        <begin position="419"/>
        <end position="442"/>
    </location>
</feature>
<feature type="transmembrane region" description="Helical" evidence="1">
    <location>
        <begin position="179"/>
        <end position="198"/>
    </location>
</feature>
<feature type="transmembrane region" description="Helical" evidence="1">
    <location>
        <begin position="29"/>
        <end position="47"/>
    </location>
</feature>
<evidence type="ECO:0000313" key="2">
    <source>
        <dbReference type="EMBL" id="GGC48892.1"/>
    </source>
</evidence>